<evidence type="ECO:0000259" key="7">
    <source>
        <dbReference type="Pfam" id="PF23598"/>
    </source>
</evidence>
<accession>A0A7N2M7X6</accession>
<dbReference type="InterPro" id="IPR055414">
    <property type="entry name" value="LRR_R13L4/SHOC2-like"/>
</dbReference>
<reference evidence="8 9" key="1">
    <citation type="journal article" date="2016" name="G3 (Bethesda)">
        <title>First Draft Assembly and Annotation of the Genome of a California Endemic Oak Quercus lobata Nee (Fagaceae).</title>
        <authorList>
            <person name="Sork V.L."/>
            <person name="Fitz-Gibbon S.T."/>
            <person name="Puiu D."/>
            <person name="Crepeau M."/>
            <person name="Gugger P.F."/>
            <person name="Sherman R."/>
            <person name="Stevens K."/>
            <person name="Langley C.H."/>
            <person name="Pellegrini M."/>
            <person name="Salzberg S.L."/>
        </authorList>
    </citation>
    <scope>NUCLEOTIDE SEQUENCE [LARGE SCALE GENOMIC DNA]</scope>
    <source>
        <strain evidence="8 9">cv. SW786</strain>
    </source>
</reference>
<dbReference type="InterPro" id="IPR036388">
    <property type="entry name" value="WH-like_DNA-bd_sf"/>
</dbReference>
<dbReference type="CDD" id="cd14798">
    <property type="entry name" value="RX-CC_like"/>
    <property type="match status" value="1"/>
</dbReference>
<organism evidence="8 9">
    <name type="scientific">Quercus lobata</name>
    <name type="common">Valley oak</name>
    <dbReference type="NCBI Taxonomy" id="97700"/>
    <lineage>
        <taxon>Eukaryota</taxon>
        <taxon>Viridiplantae</taxon>
        <taxon>Streptophyta</taxon>
        <taxon>Embryophyta</taxon>
        <taxon>Tracheophyta</taxon>
        <taxon>Spermatophyta</taxon>
        <taxon>Magnoliopsida</taxon>
        <taxon>eudicotyledons</taxon>
        <taxon>Gunneridae</taxon>
        <taxon>Pentapetalae</taxon>
        <taxon>rosids</taxon>
        <taxon>fabids</taxon>
        <taxon>Fagales</taxon>
        <taxon>Fagaceae</taxon>
        <taxon>Quercus</taxon>
    </lineage>
</organism>
<evidence type="ECO:0000256" key="1">
    <source>
        <dbReference type="ARBA" id="ARBA00022737"/>
    </source>
</evidence>
<dbReference type="Gramene" id="QL08p003162:mrna">
    <property type="protein sequence ID" value="QL08p003162:mrna"/>
    <property type="gene ID" value="QL08p003162"/>
</dbReference>
<dbReference type="InterPro" id="IPR027417">
    <property type="entry name" value="P-loop_NTPase"/>
</dbReference>
<dbReference type="GO" id="GO:0043531">
    <property type="term" value="F:ADP binding"/>
    <property type="evidence" value="ECO:0007669"/>
    <property type="project" value="InterPro"/>
</dbReference>
<feature type="domain" description="NB-ARC" evidence="4">
    <location>
        <begin position="211"/>
        <end position="383"/>
    </location>
</feature>
<protein>
    <submittedName>
        <fullName evidence="8">Uncharacterized protein</fullName>
    </submittedName>
</protein>
<keyword evidence="2" id="KW-0547">Nucleotide-binding</keyword>
<evidence type="ECO:0000259" key="4">
    <source>
        <dbReference type="Pfam" id="PF00931"/>
    </source>
</evidence>
<dbReference type="Gene3D" id="1.20.5.4130">
    <property type="match status" value="1"/>
</dbReference>
<dbReference type="SUPFAM" id="SSF52540">
    <property type="entry name" value="P-loop containing nucleoside triphosphate hydrolases"/>
    <property type="match status" value="1"/>
</dbReference>
<dbReference type="Pfam" id="PF23559">
    <property type="entry name" value="WHD_DRP"/>
    <property type="match status" value="1"/>
</dbReference>
<dbReference type="SUPFAM" id="SSF52058">
    <property type="entry name" value="L domain-like"/>
    <property type="match status" value="1"/>
</dbReference>
<dbReference type="Proteomes" id="UP000594261">
    <property type="component" value="Chromosome 8"/>
</dbReference>
<evidence type="ECO:0000313" key="9">
    <source>
        <dbReference type="Proteomes" id="UP000594261"/>
    </source>
</evidence>
<dbReference type="InterPro" id="IPR042197">
    <property type="entry name" value="Apaf_helical"/>
</dbReference>
<dbReference type="InterPro" id="IPR058922">
    <property type="entry name" value="WHD_DRP"/>
</dbReference>
<dbReference type="FunFam" id="3.40.50.300:FF:001091">
    <property type="entry name" value="Probable disease resistance protein At1g61300"/>
    <property type="match status" value="1"/>
</dbReference>
<keyword evidence="9" id="KW-1185">Reference proteome</keyword>
<evidence type="ECO:0000256" key="2">
    <source>
        <dbReference type="ARBA" id="ARBA00022741"/>
    </source>
</evidence>
<dbReference type="Pfam" id="PF18052">
    <property type="entry name" value="Rx_N"/>
    <property type="match status" value="1"/>
</dbReference>
<keyword evidence="3" id="KW-0611">Plant defense</keyword>
<feature type="domain" description="Disease resistance N-terminal" evidence="5">
    <location>
        <begin position="54"/>
        <end position="134"/>
    </location>
</feature>
<dbReference type="PANTHER" id="PTHR23155:SF1052">
    <property type="entry name" value="DISEASE RESISTANCE PROTEIN RPM1"/>
    <property type="match status" value="1"/>
</dbReference>
<dbReference type="PANTHER" id="PTHR23155">
    <property type="entry name" value="DISEASE RESISTANCE PROTEIN RP"/>
    <property type="match status" value="1"/>
</dbReference>
<dbReference type="Pfam" id="PF00931">
    <property type="entry name" value="NB-ARC"/>
    <property type="match status" value="1"/>
</dbReference>
<dbReference type="Gene3D" id="1.10.8.430">
    <property type="entry name" value="Helical domain of apoptotic protease-activating factors"/>
    <property type="match status" value="1"/>
</dbReference>
<feature type="domain" description="Disease resistance R13L4/SHOC-2-like LRR" evidence="7">
    <location>
        <begin position="605"/>
        <end position="913"/>
    </location>
</feature>
<dbReference type="InterPro" id="IPR038005">
    <property type="entry name" value="RX-like_CC"/>
</dbReference>
<dbReference type="Gene3D" id="3.40.50.300">
    <property type="entry name" value="P-loop containing nucleotide triphosphate hydrolases"/>
    <property type="match status" value="1"/>
</dbReference>
<dbReference type="InterPro" id="IPR002182">
    <property type="entry name" value="NB-ARC"/>
</dbReference>
<dbReference type="InParanoid" id="A0A7N2M7X6"/>
<dbReference type="InterPro" id="IPR032675">
    <property type="entry name" value="LRR_dom_sf"/>
</dbReference>
<evidence type="ECO:0000259" key="5">
    <source>
        <dbReference type="Pfam" id="PF18052"/>
    </source>
</evidence>
<dbReference type="EMBL" id="LRBV02000008">
    <property type="status" value="NOT_ANNOTATED_CDS"/>
    <property type="molecule type" value="Genomic_DNA"/>
</dbReference>
<evidence type="ECO:0000313" key="8">
    <source>
        <dbReference type="EnsemblPlants" id="QL08p003162:mrna"/>
    </source>
</evidence>
<proteinExistence type="predicted"/>
<dbReference type="EnsemblPlants" id="QL08p003162:mrna">
    <property type="protein sequence ID" value="QL08p003162:mrna"/>
    <property type="gene ID" value="QL08p003162"/>
</dbReference>
<reference evidence="8" key="2">
    <citation type="submission" date="2021-01" db="UniProtKB">
        <authorList>
            <consortium name="EnsemblPlants"/>
        </authorList>
    </citation>
    <scope>IDENTIFICATION</scope>
</reference>
<evidence type="ECO:0000256" key="3">
    <source>
        <dbReference type="ARBA" id="ARBA00022821"/>
    </source>
</evidence>
<dbReference type="OMA" id="VPMINIR"/>
<dbReference type="InterPro" id="IPR044974">
    <property type="entry name" value="Disease_R_plants"/>
</dbReference>
<dbReference type="GO" id="GO:0098542">
    <property type="term" value="P:defense response to other organism"/>
    <property type="evidence" value="ECO:0007669"/>
    <property type="project" value="TreeGrafter"/>
</dbReference>
<dbReference type="AlphaFoldDB" id="A0A7N2M7X6"/>
<keyword evidence="1" id="KW-0677">Repeat</keyword>
<dbReference type="Gene3D" id="3.80.10.10">
    <property type="entry name" value="Ribonuclease Inhibitor"/>
    <property type="match status" value="1"/>
</dbReference>
<name>A0A7N2M7X6_QUELO</name>
<dbReference type="InterPro" id="IPR041118">
    <property type="entry name" value="Rx_N"/>
</dbReference>
<feature type="domain" description="Disease resistance protein winged helix" evidence="6">
    <location>
        <begin position="470"/>
        <end position="541"/>
    </location>
</feature>
<evidence type="ECO:0000259" key="6">
    <source>
        <dbReference type="Pfam" id="PF23559"/>
    </source>
</evidence>
<dbReference type="Gene3D" id="1.10.10.10">
    <property type="entry name" value="Winged helix-like DNA-binding domain superfamily/Winged helix DNA-binding domain"/>
    <property type="match status" value="1"/>
</dbReference>
<dbReference type="FunFam" id="1.10.10.10:FF:000322">
    <property type="entry name" value="Probable disease resistance protein At1g63360"/>
    <property type="match status" value="1"/>
</dbReference>
<dbReference type="Pfam" id="PF23598">
    <property type="entry name" value="LRR_14"/>
    <property type="match status" value="1"/>
</dbReference>
<dbReference type="PRINTS" id="PR00364">
    <property type="entry name" value="DISEASERSIST"/>
</dbReference>
<sequence>MAETAVSIVEDVENLSPMGHTVLATQNRTCTAKTIERKTFREHRCGAGLTLSEVQEVRLQKGFQSKVTSIKGQLEIIQSFLKDADIRAEKEDVSNVVKAWVKQVREEAYQIEDVIDEYILHFAKQPFGKKQCFHFHQNFFQFAKKLKARYVIAYKIQDISNSLKEKREMAVSYHFNTIEQGGPSNNARSVTWHDPRMAALFIEEAEVVGIESHRNRLINWLVEGPLNRMVISTVGIGGVGKTTLIKKVYENDKVATHFDCHAWITVSQSYKTEELLRNMIKQFYKARKESIPVEIDAMEQTTLMEHLRLYLHEHRYVVVFDDLWEKGFWDCIELALPKNEKGSRILITSRNEDIAPSDYLYKQPVLPLEKAWVLFCKKVFQHEGGHCPLGLFELSHAVVQRCEGLPLAIVAIGGLLSTKDKVLNEWLKFHNSLSSELKSNPHLKNIAKILSLSYHDLSYNLKACLLYFGMFPEDYYINCARLIRLWNAEGFVKEMQGITLEEVAQGYLNQLIHRSLVPVEQVDFIGKTRSCRIHDMMLEVILSRSKELDFHLASMQNYLNFNRIARRLSIQNNVKTSLQSATSYETRSILILGVDEVPNSFLSTCFANFKLMKIMDCEGAPIDYIPKEVGNLFHLRYLSLRDTKVQILPKSIGKLHNLETLDLKRSLVSELPVEISGLRKLRYLAAYNHNRATNFNIDSYCGVKIPNGIGLLKSLQKLFQIEATSSTLITELGSLSQLKKLTICKLKKENGIDLCTVIQKMSHLQTLEILATSEEEVLNLQSLPSRPPLLQTLSLHGRLEKLPKWIPKLKSIVQIVLFWSKLMEDPLKVLQSLPNLMSLSLRDGYEGEQLHIEGRSFQKLKELRFQKLGGLNRLIIDEGALPFLEFLEIGECPQLKEVPSSIHHLKSLKKLKFTEMPTEFVLSLQPDEGPDFGKVEHIPCVEFWYRTHGDYYISYQLGNSAFLKRLRN</sequence>